<dbReference type="AlphaFoldDB" id="A0A1X7VIZ7"/>
<sequence length="167" mass="18926">MIVRKEMKDICSDSHDSIICDSNEGVRNFSCVSLLLLMMPGKDDGIRVMLLGVIVPMMLKKRYPKMALLQRALSVLLYGNGFSKEVYNCLQPLMVSLSYTGKNKLIKCLSEDHDIKVPLGVLLKNENKVDKMCQIMDSVHKYVPTQTEDKKVTLCNGEQNDLQHTEM</sequence>
<dbReference type="EnsemblMetazoa" id="Aqu2.1.39452_001">
    <property type="protein sequence ID" value="Aqu2.1.39452_001"/>
    <property type="gene ID" value="Aqu2.1.39452"/>
</dbReference>
<reference evidence="1" key="1">
    <citation type="submission" date="2017-05" db="UniProtKB">
        <authorList>
            <consortium name="EnsemblMetazoa"/>
        </authorList>
    </citation>
    <scope>IDENTIFICATION</scope>
</reference>
<proteinExistence type="predicted"/>
<protein>
    <submittedName>
        <fullName evidence="1">Uncharacterized protein</fullName>
    </submittedName>
</protein>
<evidence type="ECO:0000313" key="1">
    <source>
        <dbReference type="EnsemblMetazoa" id="Aqu2.1.39452_001"/>
    </source>
</evidence>
<dbReference type="InParanoid" id="A0A1X7VIZ7"/>
<organism evidence="1">
    <name type="scientific">Amphimedon queenslandica</name>
    <name type="common">Sponge</name>
    <dbReference type="NCBI Taxonomy" id="400682"/>
    <lineage>
        <taxon>Eukaryota</taxon>
        <taxon>Metazoa</taxon>
        <taxon>Porifera</taxon>
        <taxon>Demospongiae</taxon>
        <taxon>Heteroscleromorpha</taxon>
        <taxon>Haplosclerida</taxon>
        <taxon>Niphatidae</taxon>
        <taxon>Amphimedon</taxon>
    </lineage>
</organism>
<name>A0A1X7VIZ7_AMPQE</name>
<accession>A0A1X7VIZ7</accession>